<sequence length="142" mass="15757">MKKYLSILLLLLSTLVTASPIIEWTCTEQVMVCGMEISGDTSMSCCSSDMEQSSRSMDLNMPCCNVASRVLVTSTELKIQSPKVVQDTKAKTANIKSRWFNSNYLENLSSVDLVSVTPLSVSSSGFKYKDIDPLSYICIYRI</sequence>
<feature type="chain" id="PRO_5007848813" evidence="1">
    <location>
        <begin position="19"/>
        <end position="142"/>
    </location>
</feature>
<organism evidence="2 3">
    <name type="scientific">Myroides marinus</name>
    <dbReference type="NCBI Taxonomy" id="703342"/>
    <lineage>
        <taxon>Bacteria</taxon>
        <taxon>Pseudomonadati</taxon>
        <taxon>Bacteroidota</taxon>
        <taxon>Flavobacteriia</taxon>
        <taxon>Flavobacteriales</taxon>
        <taxon>Flavobacteriaceae</taxon>
        <taxon>Myroides</taxon>
    </lineage>
</organism>
<evidence type="ECO:0000313" key="3">
    <source>
        <dbReference type="Proteomes" id="UP000076630"/>
    </source>
</evidence>
<dbReference type="EMBL" id="LQNU01000001">
    <property type="protein sequence ID" value="KZE85084.1"/>
    <property type="molecule type" value="Genomic_DNA"/>
</dbReference>
<comment type="caution">
    <text evidence="2">The sequence shown here is derived from an EMBL/GenBank/DDBJ whole genome shotgun (WGS) entry which is preliminary data.</text>
</comment>
<evidence type="ECO:0000313" key="2">
    <source>
        <dbReference type="EMBL" id="KZE85084.1"/>
    </source>
</evidence>
<accession>A0A164ATY3</accession>
<keyword evidence="1" id="KW-0732">Signal</keyword>
<protein>
    <submittedName>
        <fullName evidence="2">Uncharacterized protein</fullName>
    </submittedName>
</protein>
<gene>
    <name evidence="2" type="ORF">AV926_00020</name>
</gene>
<feature type="signal peptide" evidence="1">
    <location>
        <begin position="1"/>
        <end position="18"/>
    </location>
</feature>
<proteinExistence type="predicted"/>
<dbReference type="AlphaFoldDB" id="A0A164ATY3"/>
<dbReference type="OrthoDB" id="1448019at2"/>
<keyword evidence="3" id="KW-1185">Reference proteome</keyword>
<name>A0A164ATY3_9FLAO</name>
<dbReference type="Proteomes" id="UP000076630">
    <property type="component" value="Unassembled WGS sequence"/>
</dbReference>
<dbReference type="RefSeq" id="WP_038988180.1">
    <property type="nucleotide sequence ID" value="NZ_JACAJZ010000043.1"/>
</dbReference>
<reference evidence="2 3" key="1">
    <citation type="submission" date="2016-01" db="EMBL/GenBank/DDBJ databases">
        <title>Whole genome sequencing of Myroides marinus L41.</title>
        <authorList>
            <person name="Hong K.W."/>
        </authorList>
    </citation>
    <scope>NUCLEOTIDE SEQUENCE [LARGE SCALE GENOMIC DNA]</scope>
    <source>
        <strain evidence="2 3">L41</strain>
    </source>
</reference>
<evidence type="ECO:0000256" key="1">
    <source>
        <dbReference type="SAM" id="SignalP"/>
    </source>
</evidence>